<evidence type="ECO:0000313" key="2">
    <source>
        <dbReference type="Proteomes" id="UP000185744"/>
    </source>
</evidence>
<evidence type="ECO:0000313" key="1">
    <source>
        <dbReference type="EMBL" id="OKY78550.1"/>
    </source>
</evidence>
<proteinExistence type="predicted"/>
<dbReference type="Proteomes" id="UP000185744">
    <property type="component" value="Unassembled WGS sequence"/>
</dbReference>
<dbReference type="AlphaFoldDB" id="A0A1Q6DVZ2"/>
<organism evidence="1 2">
    <name type="scientific">Methanohalarchaeum thermophilum</name>
    <dbReference type="NCBI Taxonomy" id="1903181"/>
    <lineage>
        <taxon>Archaea</taxon>
        <taxon>Methanobacteriati</taxon>
        <taxon>Methanobacteriota</taxon>
        <taxon>Methanonatronarchaeia</taxon>
        <taxon>Methanonatronarchaeales</taxon>
        <taxon>Methanonatronarchaeaceae</taxon>
        <taxon>Candidatus Methanohalarchaeum</taxon>
    </lineage>
</organism>
<reference evidence="1" key="1">
    <citation type="submission" date="2016-12" db="EMBL/GenBank/DDBJ databases">
        <title>Discovery of methanogenic haloarchaea.</title>
        <authorList>
            <person name="Sorokin D.Y."/>
            <person name="Makarova K.S."/>
            <person name="Abbas B."/>
            <person name="Ferrer M."/>
            <person name="Golyshin P.N."/>
        </authorList>
    </citation>
    <scope>NUCLEOTIDE SEQUENCE [LARGE SCALE GENOMIC DNA]</scope>
    <source>
        <strain evidence="1">HMET1</strain>
    </source>
</reference>
<dbReference type="InParanoid" id="A0A1Q6DVZ2"/>
<sequence>MLYVRKMKKSLRQNLQGLTKQEYKILKKMSHKSKDLHNETLYKVRQYFFNNGEHLSYYDAQETT</sequence>
<name>A0A1Q6DVZ2_METT1</name>
<dbReference type="EMBL" id="MSDW01000001">
    <property type="protein sequence ID" value="OKY78550.1"/>
    <property type="molecule type" value="Genomic_DNA"/>
</dbReference>
<protein>
    <submittedName>
        <fullName evidence="1">IS605 OrfB-like transposable element containing RNAse H-like and Zn finger domain</fullName>
    </submittedName>
</protein>
<gene>
    <name evidence="1" type="ORF">BTN85_1046</name>
</gene>
<accession>A0A1Q6DVZ2</accession>
<comment type="caution">
    <text evidence="1">The sequence shown here is derived from an EMBL/GenBank/DDBJ whole genome shotgun (WGS) entry which is preliminary data.</text>
</comment>
<keyword evidence="2" id="KW-1185">Reference proteome</keyword>